<comment type="similarity">
    <text evidence="1">Belongs to the arrestin family. PalF/RIM8 subfamily.</text>
</comment>
<feature type="domain" description="Arrestin C-terminal-like" evidence="4">
    <location>
        <begin position="237"/>
        <end position="378"/>
    </location>
</feature>
<dbReference type="InParanoid" id="A0A448YEX7"/>
<dbReference type="PANTHER" id="PTHR11188">
    <property type="entry name" value="ARRESTIN DOMAIN CONTAINING PROTEIN"/>
    <property type="match status" value="1"/>
</dbReference>
<dbReference type="InterPro" id="IPR011021">
    <property type="entry name" value="Arrestin-like_N"/>
</dbReference>
<dbReference type="GO" id="GO:0070086">
    <property type="term" value="P:ubiquitin-dependent endocytosis"/>
    <property type="evidence" value="ECO:0007669"/>
    <property type="project" value="TreeGrafter"/>
</dbReference>
<feature type="region of interest" description="Disordered" evidence="3">
    <location>
        <begin position="203"/>
        <end position="222"/>
    </location>
</feature>
<dbReference type="InterPro" id="IPR011022">
    <property type="entry name" value="Arrestin_C-like"/>
</dbReference>
<dbReference type="GO" id="GO:0005886">
    <property type="term" value="C:plasma membrane"/>
    <property type="evidence" value="ECO:0007669"/>
    <property type="project" value="TreeGrafter"/>
</dbReference>
<dbReference type="STRING" id="13370.A0A448YEX7"/>
<feature type="compositionally biased region" description="Low complexity" evidence="3">
    <location>
        <begin position="616"/>
        <end position="629"/>
    </location>
</feature>
<dbReference type="Gene3D" id="2.60.40.640">
    <property type="match status" value="2"/>
</dbReference>
<dbReference type="InterPro" id="IPR014752">
    <property type="entry name" value="Arrestin-like_C"/>
</dbReference>
<evidence type="ECO:0000256" key="2">
    <source>
        <dbReference type="ARBA" id="ARBA00040066"/>
    </source>
</evidence>
<dbReference type="Pfam" id="PF00339">
    <property type="entry name" value="Arrestin_N"/>
    <property type="match status" value="1"/>
</dbReference>
<feature type="compositionally biased region" description="Polar residues" evidence="3">
    <location>
        <begin position="208"/>
        <end position="222"/>
    </location>
</feature>
<keyword evidence="6" id="KW-1185">Reference proteome</keyword>
<dbReference type="GO" id="GO:0005829">
    <property type="term" value="C:cytosol"/>
    <property type="evidence" value="ECO:0007669"/>
    <property type="project" value="TreeGrafter"/>
</dbReference>
<feature type="compositionally biased region" description="Polar residues" evidence="3">
    <location>
        <begin position="630"/>
        <end position="644"/>
    </location>
</feature>
<dbReference type="GO" id="GO:0031625">
    <property type="term" value="F:ubiquitin protein ligase binding"/>
    <property type="evidence" value="ECO:0007669"/>
    <property type="project" value="TreeGrafter"/>
</dbReference>
<evidence type="ECO:0000313" key="5">
    <source>
        <dbReference type="EMBL" id="VEU19437.1"/>
    </source>
</evidence>
<organism evidence="5 6">
    <name type="scientific">Brettanomyces naardenensis</name>
    <name type="common">Yeast</name>
    <dbReference type="NCBI Taxonomy" id="13370"/>
    <lineage>
        <taxon>Eukaryota</taxon>
        <taxon>Fungi</taxon>
        <taxon>Dikarya</taxon>
        <taxon>Ascomycota</taxon>
        <taxon>Saccharomycotina</taxon>
        <taxon>Pichiomycetes</taxon>
        <taxon>Pichiales</taxon>
        <taxon>Pichiaceae</taxon>
        <taxon>Brettanomyces</taxon>
    </lineage>
</organism>
<dbReference type="FunCoup" id="A0A448YEX7">
    <property type="interactions" value="45"/>
</dbReference>
<dbReference type="PANTHER" id="PTHR11188:SF161">
    <property type="entry name" value="PH-RESPONSE REGULATOR PROTEIN PALF_RIM8"/>
    <property type="match status" value="1"/>
</dbReference>
<reference evidence="5 6" key="1">
    <citation type="submission" date="2018-12" db="EMBL/GenBank/DDBJ databases">
        <authorList>
            <person name="Tiukova I."/>
            <person name="Dainat J."/>
        </authorList>
    </citation>
    <scope>NUCLEOTIDE SEQUENCE [LARGE SCALE GENOMIC DNA]</scope>
</reference>
<feature type="compositionally biased region" description="Low complexity" evidence="3">
    <location>
        <begin position="542"/>
        <end position="552"/>
    </location>
</feature>
<feature type="region of interest" description="Disordered" evidence="3">
    <location>
        <begin position="608"/>
        <end position="644"/>
    </location>
</feature>
<accession>A0A448YEX7</accession>
<dbReference type="AlphaFoldDB" id="A0A448YEX7"/>
<dbReference type="GO" id="GO:0030674">
    <property type="term" value="F:protein-macromolecule adaptor activity"/>
    <property type="evidence" value="ECO:0007669"/>
    <property type="project" value="TreeGrafter"/>
</dbReference>
<dbReference type="EMBL" id="CAACVR010000001">
    <property type="protein sequence ID" value="VEU19437.1"/>
    <property type="molecule type" value="Genomic_DNA"/>
</dbReference>
<gene>
    <name evidence="5" type="ORF">BRENAR_LOCUS174</name>
</gene>
<evidence type="ECO:0000256" key="3">
    <source>
        <dbReference type="SAM" id="MobiDB-lite"/>
    </source>
</evidence>
<feature type="compositionally biased region" description="Polar residues" evidence="3">
    <location>
        <begin position="468"/>
        <end position="484"/>
    </location>
</feature>
<dbReference type="SMART" id="SM01017">
    <property type="entry name" value="Arrestin_C"/>
    <property type="match status" value="1"/>
</dbReference>
<dbReference type="OrthoDB" id="7785529at2759"/>
<dbReference type="Proteomes" id="UP000290900">
    <property type="component" value="Unassembled WGS sequence"/>
</dbReference>
<proteinExistence type="inferred from homology"/>
<name>A0A448YEX7_BRENA</name>
<feature type="compositionally biased region" description="Polar residues" evidence="3">
    <location>
        <begin position="418"/>
        <end position="441"/>
    </location>
</feature>
<evidence type="ECO:0000313" key="6">
    <source>
        <dbReference type="Proteomes" id="UP000290900"/>
    </source>
</evidence>
<dbReference type="InterPro" id="IPR014756">
    <property type="entry name" value="Ig_E-set"/>
</dbReference>
<evidence type="ECO:0000259" key="4">
    <source>
        <dbReference type="SMART" id="SM01017"/>
    </source>
</evidence>
<feature type="compositionally biased region" description="Pro residues" evidence="3">
    <location>
        <begin position="553"/>
        <end position="565"/>
    </location>
</feature>
<dbReference type="Pfam" id="PF02752">
    <property type="entry name" value="Arrestin_C"/>
    <property type="match status" value="1"/>
</dbReference>
<feature type="compositionally biased region" description="Polar residues" evidence="3">
    <location>
        <begin position="491"/>
        <end position="503"/>
    </location>
</feature>
<protein>
    <recommendedName>
        <fullName evidence="2">pH-response regulator protein palF/RIM8</fullName>
    </recommendedName>
</protein>
<evidence type="ECO:0000256" key="1">
    <source>
        <dbReference type="ARBA" id="ARBA00037950"/>
    </source>
</evidence>
<dbReference type="SUPFAM" id="SSF81296">
    <property type="entry name" value="E set domains"/>
    <property type="match status" value="1"/>
</dbReference>
<feature type="region of interest" description="Disordered" evidence="3">
    <location>
        <begin position="539"/>
        <end position="590"/>
    </location>
</feature>
<feature type="region of interest" description="Disordered" evidence="3">
    <location>
        <begin position="410"/>
        <end position="506"/>
    </location>
</feature>
<sequence>MRRAVHQILPLKGPRILSSTFGSSRTKSAIKEFYILLDPAHKTYRSGDEVSGQIILILDRNVPDILIKLGLMGVIKIHSSSPLRSDKKEYLFNHSVVLYGDAAKNELALTKGEHRFPFIVKLPKKNIHTSISFEKGEIKYSLKSDICNRSAGNNVKLMTSEMLLNIVKPINLALLPDAQPKTLTFHSNKRNMRHVASSTSSINSTDSFELQPTNHSTTSTPGATVGDHYNLYNPVDSSNEIKIRMDIPFVGYLKGESIPVKLSIKHYKKIANVNGIFITLIRICSLDMGEDYELQSFRKDLAQSIVPLIVDPSSKTTYEVSTSLKVPLDSFPTIVSSLVSFQYYIEVLVNMSNSSRLQGPQKNELVDDEIIQLGSADTIYNVDKLKQMKNVLTLTSEIIIGTERKPISKLKTRHRAALSSSHGSISQPTTPLSNVQSTRTISSSPSPVGHSESEELRRPSSLHDSPESPDTPTQHIDSLSSSGVSMAAHSVTASRSSNASVNSPLAILSMPSPPSVRNANSTQEEKELLHLREQALLPSQPPLSSSESYTSPPSEPPPPPSPPISPDGNRYGYLPSYPSDGNGNVEYSPLPAYSEIDHNRWKENRQMIPQTVTMRTNNDGNDSSNNAGTTSNHSIETITTDRNN</sequence>
<dbReference type="InterPro" id="IPR050357">
    <property type="entry name" value="Arrestin_domain-protein"/>
</dbReference>